<keyword evidence="3 7" id="KW-0812">Transmembrane</keyword>
<evidence type="ECO:0000313" key="11">
    <source>
        <dbReference type="Proteomes" id="UP001501237"/>
    </source>
</evidence>
<evidence type="ECO:0000313" key="10">
    <source>
        <dbReference type="EMBL" id="GAA3237965.1"/>
    </source>
</evidence>
<evidence type="ECO:0000256" key="2">
    <source>
        <dbReference type="ARBA" id="ARBA00022475"/>
    </source>
</evidence>
<feature type="transmembrane region" description="Helical" evidence="7">
    <location>
        <begin position="682"/>
        <end position="710"/>
    </location>
</feature>
<dbReference type="InterPro" id="IPR025857">
    <property type="entry name" value="MacB_PCD"/>
</dbReference>
<evidence type="ECO:0000256" key="7">
    <source>
        <dbReference type="SAM" id="Phobius"/>
    </source>
</evidence>
<organism evidence="10 11">
    <name type="scientific">Actinocorallia longicatena</name>
    <dbReference type="NCBI Taxonomy" id="111803"/>
    <lineage>
        <taxon>Bacteria</taxon>
        <taxon>Bacillati</taxon>
        <taxon>Actinomycetota</taxon>
        <taxon>Actinomycetes</taxon>
        <taxon>Streptosporangiales</taxon>
        <taxon>Thermomonosporaceae</taxon>
        <taxon>Actinocorallia</taxon>
    </lineage>
</organism>
<feature type="transmembrane region" description="Helical" evidence="7">
    <location>
        <begin position="731"/>
        <end position="757"/>
    </location>
</feature>
<feature type="transmembrane region" description="Helical" evidence="7">
    <location>
        <begin position="415"/>
        <end position="439"/>
    </location>
</feature>
<keyword evidence="2" id="KW-1003">Cell membrane</keyword>
<feature type="transmembrane region" description="Helical" evidence="7">
    <location>
        <begin position="288"/>
        <end position="316"/>
    </location>
</feature>
<keyword evidence="4 7" id="KW-1133">Transmembrane helix</keyword>
<dbReference type="Pfam" id="PF02687">
    <property type="entry name" value="FtsX"/>
    <property type="match status" value="2"/>
</dbReference>
<feature type="transmembrane region" description="Helical" evidence="7">
    <location>
        <begin position="390"/>
        <end position="409"/>
    </location>
</feature>
<name>A0ABP6QKK1_9ACTN</name>
<sequence length="808" mass="82673">MLSTTLAGLKAHRLRLLLTSLAIMLGVGFIVGTFVLTDTMQSGYDRKFAASAGRLDLVVRGDLDAGDLARIRAVPGVEEAAGTVRGSLTLLDRDGGTYGDGPRPVAVSMEPGALARFELDSGRLPGAKEAALDRHVAGNTGYRLGDTLTVVSEDGARVPLKIVGIVDFGLDTEIGFSGGIGLDAATATALTGVKSFTEIDLVGTAGKGAVAAAAGAGSDVLTGEELSQELSDRNGADIRIIRTGLLMFGLVALLVAGMVIYNTFAIIITQRMREFALLRCVGATREQIFQSVLIESVAVGVIGSVTGIGIGVGLGVGALRAINAFGADLPVGSVSLAPLTVLVALFVGIVVTVLSALVPARTATRIPPIRALGDQHEPGTARFRLGALRWTAVAVLLLTGAVVTAFGRLSKPGEAALMIVAAGGALVFLAVIAMMPALVRPLAGLSGALPARFGGVPGRLAVDNARRTPRRTATSAVALSVGIGLMSMFVVVAASGKATSTSAVDKAIPVDFVLYPRGEGSIPHAAAEELRAQPEIAEVSELRTAPVKLGGDEWAIGTVTPQDGLGAPDVIADLAPGTVFVDAETAGELRLTAGGKLKTGSGTFTVAKISDIDTGDLPPILMGGAGFDRAFPKAGASTVYVNGRDGADAKAAVRRVLRNHDGVTMNSTADLRTQMEESYDTMLLTFASLLGLAVLIALFGIVNTLTLSVIERTRESALLRALGLTRNQLRRMLLTEALVMAVIGALVGVTLGVFYGWVALSALSEAMVFALPVAQLLGLLALAAAAGALAGVLPARRAARASIVGAIA</sequence>
<evidence type="ECO:0000256" key="3">
    <source>
        <dbReference type="ARBA" id="ARBA00022692"/>
    </source>
</evidence>
<dbReference type="Proteomes" id="UP001501237">
    <property type="component" value="Unassembled WGS sequence"/>
</dbReference>
<feature type="transmembrane region" description="Helical" evidence="7">
    <location>
        <begin position="336"/>
        <end position="360"/>
    </location>
</feature>
<evidence type="ECO:0000256" key="6">
    <source>
        <dbReference type="ARBA" id="ARBA00038076"/>
    </source>
</evidence>
<evidence type="ECO:0000259" key="9">
    <source>
        <dbReference type="Pfam" id="PF12704"/>
    </source>
</evidence>
<feature type="transmembrane region" description="Helical" evidence="7">
    <location>
        <begin position="245"/>
        <end position="268"/>
    </location>
</feature>
<dbReference type="Pfam" id="PF12704">
    <property type="entry name" value="MacB_PCD"/>
    <property type="match status" value="1"/>
</dbReference>
<dbReference type="PANTHER" id="PTHR30572:SF4">
    <property type="entry name" value="ABC TRANSPORTER PERMEASE YTRF"/>
    <property type="match status" value="1"/>
</dbReference>
<evidence type="ECO:0000256" key="5">
    <source>
        <dbReference type="ARBA" id="ARBA00023136"/>
    </source>
</evidence>
<reference evidence="11" key="1">
    <citation type="journal article" date="2019" name="Int. J. Syst. Evol. Microbiol.">
        <title>The Global Catalogue of Microorganisms (GCM) 10K type strain sequencing project: providing services to taxonomists for standard genome sequencing and annotation.</title>
        <authorList>
            <consortium name="The Broad Institute Genomics Platform"/>
            <consortium name="The Broad Institute Genome Sequencing Center for Infectious Disease"/>
            <person name="Wu L."/>
            <person name="Ma J."/>
        </authorList>
    </citation>
    <scope>NUCLEOTIDE SEQUENCE [LARGE SCALE GENOMIC DNA]</scope>
    <source>
        <strain evidence="11">JCM 9377</strain>
    </source>
</reference>
<feature type="transmembrane region" description="Helical" evidence="7">
    <location>
        <begin position="16"/>
        <end position="36"/>
    </location>
</feature>
<dbReference type="InterPro" id="IPR003838">
    <property type="entry name" value="ABC3_permease_C"/>
</dbReference>
<gene>
    <name evidence="10" type="ORF">GCM10010468_73220</name>
</gene>
<dbReference type="EMBL" id="BAAAUV010000034">
    <property type="protein sequence ID" value="GAA3237965.1"/>
    <property type="molecule type" value="Genomic_DNA"/>
</dbReference>
<dbReference type="InterPro" id="IPR050250">
    <property type="entry name" value="Macrolide_Exporter_MacB"/>
</dbReference>
<evidence type="ECO:0000256" key="4">
    <source>
        <dbReference type="ARBA" id="ARBA00022989"/>
    </source>
</evidence>
<comment type="similarity">
    <text evidence="6">Belongs to the ABC-4 integral membrane protein family.</text>
</comment>
<keyword evidence="11" id="KW-1185">Reference proteome</keyword>
<protein>
    <submittedName>
        <fullName evidence="10">ABC transporter permease</fullName>
    </submittedName>
</protein>
<keyword evidence="5 7" id="KW-0472">Membrane</keyword>
<dbReference type="PANTHER" id="PTHR30572">
    <property type="entry name" value="MEMBRANE COMPONENT OF TRANSPORTER-RELATED"/>
    <property type="match status" value="1"/>
</dbReference>
<feature type="transmembrane region" description="Helical" evidence="7">
    <location>
        <begin position="769"/>
        <end position="793"/>
    </location>
</feature>
<feature type="domain" description="ABC3 transporter permease C-terminal" evidence="8">
    <location>
        <begin position="247"/>
        <end position="368"/>
    </location>
</feature>
<feature type="domain" description="ABC3 transporter permease C-terminal" evidence="8">
    <location>
        <begin position="689"/>
        <end position="802"/>
    </location>
</feature>
<accession>A0ABP6QKK1</accession>
<evidence type="ECO:0000259" key="8">
    <source>
        <dbReference type="Pfam" id="PF02687"/>
    </source>
</evidence>
<feature type="domain" description="MacB-like periplasmic core" evidence="9">
    <location>
        <begin position="17"/>
        <end position="187"/>
    </location>
</feature>
<proteinExistence type="inferred from homology"/>
<comment type="subcellular location">
    <subcellularLocation>
        <location evidence="1">Cell membrane</location>
        <topology evidence="1">Multi-pass membrane protein</topology>
    </subcellularLocation>
</comment>
<feature type="transmembrane region" description="Helical" evidence="7">
    <location>
        <begin position="476"/>
        <end position="496"/>
    </location>
</feature>
<dbReference type="RefSeq" id="WP_344837969.1">
    <property type="nucleotide sequence ID" value="NZ_BAAAUV010000034.1"/>
</dbReference>
<comment type="caution">
    <text evidence="10">The sequence shown here is derived from an EMBL/GenBank/DDBJ whole genome shotgun (WGS) entry which is preliminary data.</text>
</comment>
<evidence type="ECO:0000256" key="1">
    <source>
        <dbReference type="ARBA" id="ARBA00004651"/>
    </source>
</evidence>